<dbReference type="InterPro" id="IPR053235">
    <property type="entry name" value="Ser_Thr_kinase"/>
</dbReference>
<dbReference type="OMA" id="MRIETIQ"/>
<accession>A0C4T0</accession>
<dbReference type="OrthoDB" id="307333at2759"/>
<dbReference type="HOGENOM" id="CLU_651283_0_0_1"/>
<keyword evidence="3" id="KW-1185">Reference proteome</keyword>
<dbReference type="KEGG" id="ptm:GSPATT00006296001"/>
<dbReference type="InParanoid" id="A0C4T0"/>
<feature type="domain" description="Protein kinase" evidence="1">
    <location>
        <begin position="105"/>
        <end position="374"/>
    </location>
</feature>
<dbReference type="GO" id="GO:0005737">
    <property type="term" value="C:cytoplasm"/>
    <property type="evidence" value="ECO:0000318"/>
    <property type="project" value="GO_Central"/>
</dbReference>
<dbReference type="AlphaFoldDB" id="A0C4T0"/>
<dbReference type="InterPro" id="IPR000719">
    <property type="entry name" value="Prot_kinase_dom"/>
</dbReference>
<dbReference type="RefSeq" id="XP_001433194.1">
    <property type="nucleotide sequence ID" value="XM_001433157.1"/>
</dbReference>
<dbReference type="GO" id="GO:0004674">
    <property type="term" value="F:protein serine/threonine kinase activity"/>
    <property type="evidence" value="ECO:0000318"/>
    <property type="project" value="GO_Central"/>
</dbReference>
<dbReference type="SUPFAM" id="SSF56112">
    <property type="entry name" value="Protein kinase-like (PK-like)"/>
    <property type="match status" value="1"/>
</dbReference>
<gene>
    <name evidence="2" type="ORF">GSPATT00006296001</name>
</gene>
<dbReference type="STRING" id="5888.A0C4T0"/>
<dbReference type="PROSITE" id="PS50011">
    <property type="entry name" value="PROTEIN_KINASE_DOM"/>
    <property type="match status" value="1"/>
</dbReference>
<dbReference type="PANTHER" id="PTHR24361">
    <property type="entry name" value="MITOGEN-ACTIVATED KINASE KINASE KINASE"/>
    <property type="match status" value="1"/>
</dbReference>
<protein>
    <recommendedName>
        <fullName evidence="1">Protein kinase domain-containing protein</fullName>
    </recommendedName>
</protein>
<dbReference type="Pfam" id="PF00069">
    <property type="entry name" value="Pkinase"/>
    <property type="match status" value="1"/>
</dbReference>
<dbReference type="InterPro" id="IPR011009">
    <property type="entry name" value="Kinase-like_dom_sf"/>
</dbReference>
<evidence type="ECO:0000313" key="2">
    <source>
        <dbReference type="EMBL" id="CAK65797.1"/>
    </source>
</evidence>
<reference evidence="2 3" key="1">
    <citation type="journal article" date="2006" name="Nature">
        <title>Global trends of whole-genome duplications revealed by the ciliate Paramecium tetraurelia.</title>
        <authorList>
            <consortium name="Genoscope"/>
            <person name="Aury J.-M."/>
            <person name="Jaillon O."/>
            <person name="Duret L."/>
            <person name="Noel B."/>
            <person name="Jubin C."/>
            <person name="Porcel B.M."/>
            <person name="Segurens B."/>
            <person name="Daubin V."/>
            <person name="Anthouard V."/>
            <person name="Aiach N."/>
            <person name="Arnaiz O."/>
            <person name="Billaut A."/>
            <person name="Beisson J."/>
            <person name="Blanc I."/>
            <person name="Bouhouche K."/>
            <person name="Camara F."/>
            <person name="Duharcourt S."/>
            <person name="Guigo R."/>
            <person name="Gogendeau D."/>
            <person name="Katinka M."/>
            <person name="Keller A.-M."/>
            <person name="Kissmehl R."/>
            <person name="Klotz C."/>
            <person name="Koll F."/>
            <person name="Le Moue A."/>
            <person name="Lepere C."/>
            <person name="Malinsky S."/>
            <person name="Nowacki M."/>
            <person name="Nowak J.K."/>
            <person name="Plattner H."/>
            <person name="Poulain J."/>
            <person name="Ruiz F."/>
            <person name="Serrano V."/>
            <person name="Zagulski M."/>
            <person name="Dessen P."/>
            <person name="Betermier M."/>
            <person name="Weissenbach J."/>
            <person name="Scarpelli C."/>
            <person name="Schachter V."/>
            <person name="Sperling L."/>
            <person name="Meyer E."/>
            <person name="Cohen J."/>
            <person name="Wincker P."/>
        </authorList>
    </citation>
    <scope>NUCLEOTIDE SEQUENCE [LARGE SCALE GENOMIC DNA]</scope>
    <source>
        <strain evidence="2 3">Stock d4-2</strain>
    </source>
</reference>
<organism evidence="2 3">
    <name type="scientific">Paramecium tetraurelia</name>
    <dbReference type="NCBI Taxonomy" id="5888"/>
    <lineage>
        <taxon>Eukaryota</taxon>
        <taxon>Sar</taxon>
        <taxon>Alveolata</taxon>
        <taxon>Ciliophora</taxon>
        <taxon>Intramacronucleata</taxon>
        <taxon>Oligohymenophorea</taxon>
        <taxon>Peniculida</taxon>
        <taxon>Parameciidae</taxon>
        <taxon>Paramecium</taxon>
    </lineage>
</organism>
<evidence type="ECO:0000313" key="3">
    <source>
        <dbReference type="Proteomes" id="UP000000600"/>
    </source>
</evidence>
<dbReference type="Proteomes" id="UP000000600">
    <property type="component" value="Unassembled WGS sequence"/>
</dbReference>
<dbReference type="EMBL" id="CT868041">
    <property type="protein sequence ID" value="CAK65797.1"/>
    <property type="molecule type" value="Genomic_DNA"/>
</dbReference>
<proteinExistence type="predicted"/>
<dbReference type="GeneID" id="5018979"/>
<dbReference type="Gene3D" id="1.10.510.10">
    <property type="entry name" value="Transferase(Phosphotransferase) domain 1"/>
    <property type="match status" value="1"/>
</dbReference>
<evidence type="ECO:0000259" key="1">
    <source>
        <dbReference type="PROSITE" id="PS50011"/>
    </source>
</evidence>
<dbReference type="GO" id="GO:0005524">
    <property type="term" value="F:ATP binding"/>
    <property type="evidence" value="ECO:0007669"/>
    <property type="project" value="InterPro"/>
</dbReference>
<name>A0C4T0_PARTE</name>
<dbReference type="SMART" id="SM00220">
    <property type="entry name" value="S_TKc"/>
    <property type="match status" value="1"/>
</dbReference>
<sequence>MEQDQQFEIVGTFNNKLQQFTIRIIHNIDMLSIMTFTEQKLFELYFSEEDIKFQWDEQMDRLGHSNFVSLWIKKEEFKIFGKQDSIQWLFNLCKGKFIFLQKNKNTNRTVIEQNETGIVYKLNDKGTNEEEYFDKVLFQNKQQFNQACIIPEELRVLKLLNQNKCPYVLNIEAIQYDGSQFSYRYKKKRLDSLKKFISQTPSIKLSQVLEIIRQLLQVQVTHYFESIKLIHNRLDLENIQYSKLENVIQITSFTYSFLENRQTIKLNHHIGHTSPECFSEQQLITTAANIYQVGILFYIMVFGNNPFGKSQEEIQKNNPMGKFMKPKENGLISQKLVTVKEIIFEMISSMMSMNPLQRKSASHYLRSKIFLPFLKQKISRMEFKLQFNEINEDDTINNENKILNSIYILKTKFK</sequence>